<proteinExistence type="predicted"/>
<comment type="caution">
    <text evidence="2">The sequence shown here is derived from an EMBL/GenBank/DDBJ whole genome shotgun (WGS) entry which is preliminary data.</text>
</comment>
<accession>A0A5J4WAS4</accession>
<gene>
    <name evidence="2" type="ORF">EZS28_012470</name>
</gene>
<dbReference type="EMBL" id="SNRW01002692">
    <property type="protein sequence ID" value="KAA6392001.1"/>
    <property type="molecule type" value="Genomic_DNA"/>
</dbReference>
<evidence type="ECO:0000313" key="3">
    <source>
        <dbReference type="Proteomes" id="UP000324800"/>
    </source>
</evidence>
<dbReference type="AlphaFoldDB" id="A0A5J4WAS4"/>
<evidence type="ECO:0000313" key="2">
    <source>
        <dbReference type="EMBL" id="KAA6392001.1"/>
    </source>
</evidence>
<organism evidence="2 3">
    <name type="scientific">Streblomastix strix</name>
    <dbReference type="NCBI Taxonomy" id="222440"/>
    <lineage>
        <taxon>Eukaryota</taxon>
        <taxon>Metamonada</taxon>
        <taxon>Preaxostyla</taxon>
        <taxon>Oxymonadida</taxon>
        <taxon>Streblomastigidae</taxon>
        <taxon>Streblomastix</taxon>
    </lineage>
</organism>
<reference evidence="2 3" key="1">
    <citation type="submission" date="2019-03" db="EMBL/GenBank/DDBJ databases">
        <title>Single cell metagenomics reveals metabolic interactions within the superorganism composed of flagellate Streblomastix strix and complex community of Bacteroidetes bacteria on its surface.</title>
        <authorList>
            <person name="Treitli S.C."/>
            <person name="Kolisko M."/>
            <person name="Husnik F."/>
            <person name="Keeling P."/>
            <person name="Hampl V."/>
        </authorList>
    </citation>
    <scope>NUCLEOTIDE SEQUENCE [LARGE SCALE GENOMIC DNA]</scope>
    <source>
        <strain evidence="2">ST1C</strain>
    </source>
</reference>
<name>A0A5J4WAS4_9EUKA</name>
<feature type="compositionally biased region" description="Basic and acidic residues" evidence="1">
    <location>
        <begin position="45"/>
        <end position="103"/>
    </location>
</feature>
<dbReference type="Proteomes" id="UP000324800">
    <property type="component" value="Unassembled WGS sequence"/>
</dbReference>
<sequence>MHKWMSKVQDLIPVGKDAEGQYLTGFVPGVPYTADWKNKKSRYDLRDRRCESRDRSGSRGYLRSRDYQSSRETRMDIDRNQNEYEFRSKSRDRGRGTFRKRDQNYQGRGWGYQDRNQPYQE</sequence>
<evidence type="ECO:0000256" key="1">
    <source>
        <dbReference type="SAM" id="MobiDB-lite"/>
    </source>
</evidence>
<feature type="region of interest" description="Disordered" evidence="1">
    <location>
        <begin position="45"/>
        <end position="121"/>
    </location>
</feature>
<protein>
    <submittedName>
        <fullName evidence="2">Uncharacterized protein</fullName>
    </submittedName>
</protein>